<gene>
    <name evidence="1" type="ordered locus">Sta7437_0151</name>
</gene>
<evidence type="ECO:0008006" key="3">
    <source>
        <dbReference type="Google" id="ProtNLM"/>
    </source>
</evidence>
<evidence type="ECO:0000313" key="1">
    <source>
        <dbReference type="EMBL" id="AFZ33769.1"/>
    </source>
</evidence>
<sequence length="172" mass="18779">MNRKNSWVVFLLIGVLFNSGAVILSSTLLATASASESQPQGQILPIAAKTNIKGQIIELEVAQTPEQQATGLMFRDSLPDNRGMLFSFDTPQVTSFWMKNVSISLDMIFLYQGKVKAIAANVPPCTTNPCPVYGPKTIIDQVIELRGGRAKELGLKVNDLVQIEFLAQSSEH</sequence>
<dbReference type="HOGENOM" id="CLU_097039_2_0_3"/>
<dbReference type="InterPro" id="IPR003795">
    <property type="entry name" value="DUF192"/>
</dbReference>
<reference evidence="2" key="1">
    <citation type="journal article" date="2013" name="Proc. Natl. Acad. Sci. U.S.A.">
        <title>Improving the coverage of the cyanobacterial phylum using diversity-driven genome sequencing.</title>
        <authorList>
            <person name="Shih P.M."/>
            <person name="Wu D."/>
            <person name="Latifi A."/>
            <person name="Axen S.D."/>
            <person name="Fewer D.P."/>
            <person name="Talla E."/>
            <person name="Calteau A."/>
            <person name="Cai F."/>
            <person name="Tandeau de Marsac N."/>
            <person name="Rippka R."/>
            <person name="Herdman M."/>
            <person name="Sivonen K."/>
            <person name="Coursin T."/>
            <person name="Laurent T."/>
            <person name="Goodwin L."/>
            <person name="Nolan M."/>
            <person name="Davenport K.W."/>
            <person name="Han C.S."/>
            <person name="Rubin E.M."/>
            <person name="Eisen J.A."/>
            <person name="Woyke T."/>
            <person name="Gugger M."/>
            <person name="Kerfeld C.A."/>
        </authorList>
    </citation>
    <scope>NUCLEOTIDE SEQUENCE [LARGE SCALE GENOMIC DNA]</scope>
    <source>
        <strain evidence="2">ATCC 29371 / PCC 7437</strain>
    </source>
</reference>
<evidence type="ECO:0000313" key="2">
    <source>
        <dbReference type="Proteomes" id="UP000010473"/>
    </source>
</evidence>
<dbReference type="InterPro" id="IPR038695">
    <property type="entry name" value="Saro_0823-like_sf"/>
</dbReference>
<dbReference type="KEGG" id="scs:Sta7437_0151"/>
<proteinExistence type="predicted"/>
<dbReference type="eggNOG" id="COG1430">
    <property type="taxonomic scope" value="Bacteria"/>
</dbReference>
<dbReference type="RefSeq" id="WP_015191442.1">
    <property type="nucleotide sequence ID" value="NC_019748.1"/>
</dbReference>
<dbReference type="PANTHER" id="PTHR37953">
    <property type="entry name" value="UPF0127 PROTEIN MJ1496"/>
    <property type="match status" value="1"/>
</dbReference>
<dbReference type="OrthoDB" id="9808290at2"/>
<dbReference type="Gene3D" id="2.60.120.1140">
    <property type="entry name" value="Protein of unknown function DUF192"/>
    <property type="match status" value="1"/>
</dbReference>
<protein>
    <recommendedName>
        <fullName evidence="3">ACR family protein</fullName>
    </recommendedName>
</protein>
<dbReference type="PANTHER" id="PTHR37953:SF1">
    <property type="entry name" value="UPF0127 PROTEIN MJ1496"/>
    <property type="match status" value="1"/>
</dbReference>
<dbReference type="PATRIC" id="fig|111780.3.peg.153"/>
<name>K9XNW3_STAC7</name>
<dbReference type="Proteomes" id="UP000010473">
    <property type="component" value="Chromosome"/>
</dbReference>
<dbReference type="EMBL" id="CP003653">
    <property type="protein sequence ID" value="AFZ33769.1"/>
    <property type="molecule type" value="Genomic_DNA"/>
</dbReference>
<dbReference type="Pfam" id="PF02643">
    <property type="entry name" value="DUF192"/>
    <property type="match status" value="1"/>
</dbReference>
<accession>K9XNW3</accession>
<dbReference type="AlphaFoldDB" id="K9XNW3"/>
<dbReference type="STRING" id="111780.Sta7437_0151"/>
<organism evidence="1 2">
    <name type="scientific">Stanieria cyanosphaera (strain ATCC 29371 / PCC 7437)</name>
    <dbReference type="NCBI Taxonomy" id="111780"/>
    <lineage>
        <taxon>Bacteria</taxon>
        <taxon>Bacillati</taxon>
        <taxon>Cyanobacteriota</taxon>
        <taxon>Cyanophyceae</taxon>
        <taxon>Pleurocapsales</taxon>
        <taxon>Dermocarpellaceae</taxon>
        <taxon>Stanieria</taxon>
    </lineage>
</organism>
<keyword evidence="2" id="KW-1185">Reference proteome</keyword>